<dbReference type="Gene3D" id="1.10.260.40">
    <property type="entry name" value="lambda repressor-like DNA-binding domains"/>
    <property type="match status" value="1"/>
</dbReference>
<dbReference type="EMBL" id="FAOZ01000068">
    <property type="protein sequence ID" value="CUU61251.1"/>
    <property type="molecule type" value="Genomic_DNA"/>
</dbReference>
<organism evidence="2 3">
    <name type="scientific">Parafrankia irregularis</name>
    <dbReference type="NCBI Taxonomy" id="795642"/>
    <lineage>
        <taxon>Bacteria</taxon>
        <taxon>Bacillati</taxon>
        <taxon>Actinomycetota</taxon>
        <taxon>Actinomycetes</taxon>
        <taxon>Frankiales</taxon>
        <taxon>Frankiaceae</taxon>
        <taxon>Parafrankia</taxon>
    </lineage>
</organism>
<dbReference type="GO" id="GO:0003677">
    <property type="term" value="F:DNA binding"/>
    <property type="evidence" value="ECO:0007669"/>
    <property type="project" value="InterPro"/>
</dbReference>
<dbReference type="PROSITE" id="PS50943">
    <property type="entry name" value="HTH_CROC1"/>
    <property type="match status" value="1"/>
</dbReference>
<sequence length="402" mass="44263">MDNRAIGRRVRYWRTRRNLSRAQLANRCDRSVSWLDKIESGERNLLRVPMLERVASALEIPVAALTEDAVAERSSQCLDAVEVQALRTALGSYDTLLGGRMSRDPNLARLRAQVDHACAAWLSSRFTVIGRVLPDLMRDAQAAVRTLDGEPRLEATRHLVMTYRLTSSTLLKFEDTDVAWLAADRAITLATESEDTICLARATRSVARAMTQFGQLRAAIDVLIAMADRMEPDLAGDHELMSLYGMLLLAAEIAAASDGDASTALDLHERADAVAHTLGPRYAHRTTAFGVTNVALHRLAALVRLHEGAAALAHARTIPADAIARLPQERKANYLLDLAEAHRQTGNNQDAGRVLLHADRTAPEEVRCRPVARQLLEQLLEQPDASPTPQLRQLARRIGLPA</sequence>
<dbReference type="InterPro" id="IPR010982">
    <property type="entry name" value="Lambda_DNA-bd_dom_sf"/>
</dbReference>
<dbReference type="Proteomes" id="UP000198802">
    <property type="component" value="Unassembled WGS sequence"/>
</dbReference>
<dbReference type="Pfam" id="PF13560">
    <property type="entry name" value="HTH_31"/>
    <property type="match status" value="1"/>
</dbReference>
<dbReference type="AlphaFoldDB" id="A0A0S4R0I0"/>
<proteinExistence type="predicted"/>
<protein>
    <submittedName>
        <fullName evidence="2">Helix-turn-helix domain-containing protein</fullName>
    </submittedName>
</protein>
<reference evidence="3" key="1">
    <citation type="submission" date="2015-11" db="EMBL/GenBank/DDBJ databases">
        <authorList>
            <person name="Varghese N."/>
        </authorList>
    </citation>
    <scope>NUCLEOTIDE SEQUENCE [LARGE SCALE GENOMIC DNA]</scope>
    <source>
        <strain evidence="3">DSM 45899</strain>
    </source>
</reference>
<evidence type="ECO:0000313" key="3">
    <source>
        <dbReference type="Proteomes" id="UP000198802"/>
    </source>
</evidence>
<dbReference type="RefSeq" id="WP_091287407.1">
    <property type="nucleotide sequence ID" value="NZ_FAOZ01000068.1"/>
</dbReference>
<dbReference type="SUPFAM" id="SSF47413">
    <property type="entry name" value="lambda repressor-like DNA-binding domains"/>
    <property type="match status" value="1"/>
</dbReference>
<dbReference type="InterPro" id="IPR001387">
    <property type="entry name" value="Cro/C1-type_HTH"/>
</dbReference>
<feature type="domain" description="HTH cro/C1-type" evidence="1">
    <location>
        <begin position="10"/>
        <end position="65"/>
    </location>
</feature>
<gene>
    <name evidence="2" type="ORF">Ga0074812_1684</name>
</gene>
<dbReference type="SMART" id="SM00530">
    <property type="entry name" value="HTH_XRE"/>
    <property type="match status" value="1"/>
</dbReference>
<accession>A0A0S4R0I0</accession>
<name>A0A0S4R0I0_9ACTN</name>
<dbReference type="CDD" id="cd00093">
    <property type="entry name" value="HTH_XRE"/>
    <property type="match status" value="1"/>
</dbReference>
<evidence type="ECO:0000259" key="1">
    <source>
        <dbReference type="PROSITE" id="PS50943"/>
    </source>
</evidence>
<keyword evidence="3" id="KW-1185">Reference proteome</keyword>
<evidence type="ECO:0000313" key="2">
    <source>
        <dbReference type="EMBL" id="CUU61251.1"/>
    </source>
</evidence>